<dbReference type="AlphaFoldDB" id="A0AA36GFZ3"/>
<dbReference type="PANTHER" id="PTHR21838">
    <property type="entry name" value="COILED-COIL DOMAIN-CONTAINING PROTEIN 137"/>
    <property type="match status" value="1"/>
</dbReference>
<dbReference type="InterPro" id="IPR026680">
    <property type="entry name" value="CCDC137"/>
</dbReference>
<feature type="compositionally biased region" description="Basic and acidic residues" evidence="1">
    <location>
        <begin position="121"/>
        <end position="133"/>
    </location>
</feature>
<feature type="compositionally biased region" description="Basic residues" evidence="1">
    <location>
        <begin position="187"/>
        <end position="196"/>
    </location>
</feature>
<comment type="caution">
    <text evidence="2">The sequence shown here is derived from an EMBL/GenBank/DDBJ whole genome shotgun (WGS) entry which is preliminary data.</text>
</comment>
<feature type="compositionally biased region" description="Basic and acidic residues" evidence="1">
    <location>
        <begin position="155"/>
        <end position="165"/>
    </location>
</feature>
<feature type="region of interest" description="Disordered" evidence="1">
    <location>
        <begin position="121"/>
        <end position="204"/>
    </location>
</feature>
<evidence type="ECO:0000313" key="3">
    <source>
        <dbReference type="Proteomes" id="UP001177023"/>
    </source>
</evidence>
<reference evidence="2" key="1">
    <citation type="submission" date="2023-06" db="EMBL/GenBank/DDBJ databases">
        <authorList>
            <person name="Delattre M."/>
        </authorList>
    </citation>
    <scope>NUCLEOTIDE SEQUENCE</scope>
    <source>
        <strain evidence="2">AF72</strain>
    </source>
</reference>
<dbReference type="GO" id="GO:0005634">
    <property type="term" value="C:nucleus"/>
    <property type="evidence" value="ECO:0007669"/>
    <property type="project" value="TreeGrafter"/>
</dbReference>
<evidence type="ECO:0000256" key="1">
    <source>
        <dbReference type="SAM" id="MobiDB-lite"/>
    </source>
</evidence>
<feature type="compositionally biased region" description="Basic residues" evidence="1">
    <location>
        <begin position="1"/>
        <end position="14"/>
    </location>
</feature>
<feature type="non-terminal residue" evidence="2">
    <location>
        <position position="1"/>
    </location>
</feature>
<dbReference type="PANTHER" id="PTHR21838:SF2">
    <property type="entry name" value="COILED-COIL DOMAIN-CONTAINING PROTEIN 137"/>
    <property type="match status" value="1"/>
</dbReference>
<organism evidence="2 3">
    <name type="scientific">Mesorhabditis spiculigera</name>
    <dbReference type="NCBI Taxonomy" id="96644"/>
    <lineage>
        <taxon>Eukaryota</taxon>
        <taxon>Metazoa</taxon>
        <taxon>Ecdysozoa</taxon>
        <taxon>Nematoda</taxon>
        <taxon>Chromadorea</taxon>
        <taxon>Rhabditida</taxon>
        <taxon>Rhabditina</taxon>
        <taxon>Rhabditomorpha</taxon>
        <taxon>Rhabditoidea</taxon>
        <taxon>Rhabditidae</taxon>
        <taxon>Mesorhabditinae</taxon>
        <taxon>Mesorhabditis</taxon>
    </lineage>
</organism>
<accession>A0AA36GFZ3</accession>
<proteinExistence type="predicted"/>
<dbReference type="EMBL" id="CATQJA010002665">
    <property type="protein sequence ID" value="CAJ0583791.1"/>
    <property type="molecule type" value="Genomic_DNA"/>
</dbReference>
<gene>
    <name evidence="2" type="ORF">MSPICULIGERA_LOCUS21860</name>
</gene>
<dbReference type="Proteomes" id="UP001177023">
    <property type="component" value="Unassembled WGS sequence"/>
</dbReference>
<sequence>MKHSKIPKKNRKKLKSVDPFNKQGNHMKEKEISKKNNPPKSDLDDQLMPRGLIEIGNAQAKLVLEESMPTFPKKTKKISAIDKQAGKHGFQRKQFEGDRAFLARINRETYNNIADINLKAKFETAGRDKKEIDKDYEEVDEKVARKKELKRKRFEKIQAKKRAEAGLEPEEKDEAPTTSAEEPPAKKSQKPKKKKSGKDDEGEMMLNAREFIAFGERNDAPPSFTFNKALKKSMVQKNAKAGGKDLLLNKMFTNRTVKETVYGEDTQKKKAYGVNEADRLAVIQAYRDAKARRRVQNPDWETPRLDCL</sequence>
<evidence type="ECO:0000313" key="2">
    <source>
        <dbReference type="EMBL" id="CAJ0583791.1"/>
    </source>
</evidence>
<keyword evidence="3" id="KW-1185">Reference proteome</keyword>
<feature type="compositionally biased region" description="Basic residues" evidence="1">
    <location>
        <begin position="144"/>
        <end position="154"/>
    </location>
</feature>
<protein>
    <submittedName>
        <fullName evidence="2">Uncharacterized protein</fullName>
    </submittedName>
</protein>
<feature type="region of interest" description="Disordered" evidence="1">
    <location>
        <begin position="1"/>
        <end position="46"/>
    </location>
</feature>
<name>A0AA36GFZ3_9BILA</name>